<evidence type="ECO:0000313" key="3">
    <source>
        <dbReference type="Proteomes" id="UP000010552"/>
    </source>
</evidence>
<proteinExistence type="predicted"/>
<evidence type="ECO:0000256" key="1">
    <source>
        <dbReference type="SAM" id="MobiDB-lite"/>
    </source>
</evidence>
<dbReference type="Proteomes" id="UP000010552">
    <property type="component" value="Unassembled WGS sequence"/>
</dbReference>
<protein>
    <submittedName>
        <fullName evidence="2">Uncharacterized protein</fullName>
    </submittedName>
</protein>
<keyword evidence="3" id="KW-1185">Reference proteome</keyword>
<organism evidence="2 3">
    <name type="scientific">Pteropus alecto</name>
    <name type="common">Black flying fox</name>
    <dbReference type="NCBI Taxonomy" id="9402"/>
    <lineage>
        <taxon>Eukaryota</taxon>
        <taxon>Metazoa</taxon>
        <taxon>Chordata</taxon>
        <taxon>Craniata</taxon>
        <taxon>Vertebrata</taxon>
        <taxon>Euteleostomi</taxon>
        <taxon>Mammalia</taxon>
        <taxon>Eutheria</taxon>
        <taxon>Laurasiatheria</taxon>
        <taxon>Chiroptera</taxon>
        <taxon>Yinpterochiroptera</taxon>
        <taxon>Pteropodoidea</taxon>
        <taxon>Pteropodidae</taxon>
        <taxon>Pteropodinae</taxon>
        <taxon>Pteropus</taxon>
    </lineage>
</organism>
<reference evidence="3" key="1">
    <citation type="journal article" date="2013" name="Science">
        <title>Comparative analysis of bat genomes provides insight into the evolution of flight and immunity.</title>
        <authorList>
            <person name="Zhang G."/>
            <person name="Cowled C."/>
            <person name="Shi Z."/>
            <person name="Huang Z."/>
            <person name="Bishop-Lilly K.A."/>
            <person name="Fang X."/>
            <person name="Wynne J.W."/>
            <person name="Xiong Z."/>
            <person name="Baker M.L."/>
            <person name="Zhao W."/>
            <person name="Tachedjian M."/>
            <person name="Zhu Y."/>
            <person name="Zhou P."/>
            <person name="Jiang X."/>
            <person name="Ng J."/>
            <person name="Yang L."/>
            <person name="Wu L."/>
            <person name="Xiao J."/>
            <person name="Feng Y."/>
            <person name="Chen Y."/>
            <person name="Sun X."/>
            <person name="Zhang Y."/>
            <person name="Marsh G.A."/>
            <person name="Crameri G."/>
            <person name="Broder C.C."/>
            <person name="Frey K.G."/>
            <person name="Wang L.F."/>
            <person name="Wang J."/>
        </authorList>
    </citation>
    <scope>NUCLEOTIDE SEQUENCE [LARGE SCALE GENOMIC DNA]</scope>
</reference>
<evidence type="ECO:0000313" key="2">
    <source>
        <dbReference type="EMBL" id="ELK10832.1"/>
    </source>
</evidence>
<sequence>MRISTRGHAGQLRRKEEIEISKGSPDAPWASLQARVPLVSLGLGPGAGGQRPPRPKDPQKRRSTVTIHRTLLSVKRLTIG</sequence>
<feature type="region of interest" description="Disordered" evidence="1">
    <location>
        <begin position="1"/>
        <end position="65"/>
    </location>
</feature>
<name>L5KHP4_PTEAL</name>
<dbReference type="AlphaFoldDB" id="L5KHP4"/>
<dbReference type="EMBL" id="KB030715">
    <property type="protein sequence ID" value="ELK10832.1"/>
    <property type="molecule type" value="Genomic_DNA"/>
</dbReference>
<gene>
    <name evidence="2" type="ORF">PAL_GLEAN10011748</name>
</gene>
<accession>L5KHP4</accession>
<dbReference type="InParanoid" id="L5KHP4"/>